<evidence type="ECO:0000256" key="8">
    <source>
        <dbReference type="ARBA" id="ARBA00023136"/>
    </source>
</evidence>
<keyword evidence="8 12" id="KW-0472">Membrane</keyword>
<evidence type="ECO:0000259" key="13">
    <source>
        <dbReference type="Pfam" id="PF12019"/>
    </source>
</evidence>
<dbReference type="InterPro" id="IPR022346">
    <property type="entry name" value="T2SS_GspH"/>
</dbReference>
<dbReference type="NCBIfam" id="TIGR02532">
    <property type="entry name" value="IV_pilin_GFxxxE"/>
    <property type="match status" value="1"/>
</dbReference>
<dbReference type="SUPFAM" id="SSF54523">
    <property type="entry name" value="Pili subunits"/>
    <property type="match status" value="1"/>
</dbReference>
<keyword evidence="4" id="KW-0488">Methylation</keyword>
<evidence type="ECO:0000256" key="4">
    <source>
        <dbReference type="ARBA" id="ARBA00022481"/>
    </source>
</evidence>
<evidence type="ECO:0000256" key="7">
    <source>
        <dbReference type="ARBA" id="ARBA00022989"/>
    </source>
</evidence>
<evidence type="ECO:0000256" key="2">
    <source>
        <dbReference type="ARBA" id="ARBA00021549"/>
    </source>
</evidence>
<accession>A0AAW8CZY6</accession>
<comment type="caution">
    <text evidence="14">The sequence shown here is derived from an EMBL/GenBank/DDBJ whole genome shotgun (WGS) entry which is preliminary data.</text>
</comment>
<evidence type="ECO:0000256" key="3">
    <source>
        <dbReference type="ARBA" id="ARBA00022475"/>
    </source>
</evidence>
<dbReference type="Pfam" id="PF12019">
    <property type="entry name" value="GspH"/>
    <property type="match status" value="1"/>
</dbReference>
<reference evidence="14" key="1">
    <citation type="submission" date="2023-07" db="EMBL/GenBank/DDBJ databases">
        <title>Sorghum-associated microbial communities from plants grown in Nebraska, USA.</title>
        <authorList>
            <person name="Schachtman D."/>
        </authorList>
    </citation>
    <scope>NUCLEOTIDE SEQUENCE</scope>
    <source>
        <strain evidence="14">DS3754</strain>
    </source>
</reference>
<dbReference type="AlphaFoldDB" id="A0AAW8CZY6"/>
<keyword evidence="7 12" id="KW-1133">Transmembrane helix</keyword>
<name>A0AAW8CZY6_9BURK</name>
<evidence type="ECO:0000256" key="1">
    <source>
        <dbReference type="ARBA" id="ARBA00004377"/>
    </source>
</evidence>
<evidence type="ECO:0000256" key="6">
    <source>
        <dbReference type="ARBA" id="ARBA00022692"/>
    </source>
</evidence>
<dbReference type="Proteomes" id="UP001242045">
    <property type="component" value="Unassembled WGS sequence"/>
</dbReference>
<keyword evidence="6 12" id="KW-0812">Transmembrane</keyword>
<dbReference type="Gene3D" id="3.55.40.10">
    <property type="entry name" value="minor pseudopilin epsh domain"/>
    <property type="match status" value="1"/>
</dbReference>
<dbReference type="Pfam" id="PF07963">
    <property type="entry name" value="N_methyl"/>
    <property type="match status" value="1"/>
</dbReference>
<gene>
    <name evidence="14" type="ORF">J2W31_002609</name>
</gene>
<evidence type="ECO:0000256" key="5">
    <source>
        <dbReference type="ARBA" id="ARBA00022519"/>
    </source>
</evidence>
<comment type="subcellular location">
    <subcellularLocation>
        <location evidence="1">Cell inner membrane</location>
        <topology evidence="1">Single-pass membrane protein</topology>
    </subcellularLocation>
</comment>
<keyword evidence="3" id="KW-1003">Cell membrane</keyword>
<sequence length="232" mass="24668">MQIASFGRRAQRSDRSGASISCHDSNQISPVFMRASCLDFQHLRRQRGLTAIELLVTLAILAILIGLAAPSMTRFIVQWRASNTVNALTGSLRIARTEAIARARPVVVCRVASNTSTTCLSTASTTGFASGWIVFVNNDRDASFDYSATADELLLRQEAPTGIAKIVPTNASRFVFLPNGLLNGTATAINIEATGFSSASATPWARKGLCITKPGRVRSVADSASCDSATEG</sequence>
<dbReference type="InterPro" id="IPR045584">
    <property type="entry name" value="Pilin-like"/>
</dbReference>
<dbReference type="GO" id="GO:0015628">
    <property type="term" value="P:protein secretion by the type II secretion system"/>
    <property type="evidence" value="ECO:0007669"/>
    <property type="project" value="InterPro"/>
</dbReference>
<protein>
    <recommendedName>
        <fullName evidence="2">Type II secretion system protein H</fullName>
    </recommendedName>
    <alternativeName>
        <fullName evidence="10">General secretion pathway protein H</fullName>
    </alternativeName>
</protein>
<evidence type="ECO:0000313" key="14">
    <source>
        <dbReference type="EMBL" id="MDP9893494.1"/>
    </source>
</evidence>
<evidence type="ECO:0000256" key="11">
    <source>
        <dbReference type="SAM" id="MobiDB-lite"/>
    </source>
</evidence>
<keyword evidence="5" id="KW-0997">Cell inner membrane</keyword>
<comment type="similarity">
    <text evidence="9">Belongs to the GSP H family.</text>
</comment>
<evidence type="ECO:0000256" key="9">
    <source>
        <dbReference type="ARBA" id="ARBA00025772"/>
    </source>
</evidence>
<dbReference type="EMBL" id="JAUSRD010000005">
    <property type="protein sequence ID" value="MDP9893494.1"/>
    <property type="molecule type" value="Genomic_DNA"/>
</dbReference>
<organism evidence="14 15">
    <name type="scientific">Variovorax boronicumulans</name>
    <dbReference type="NCBI Taxonomy" id="436515"/>
    <lineage>
        <taxon>Bacteria</taxon>
        <taxon>Pseudomonadati</taxon>
        <taxon>Pseudomonadota</taxon>
        <taxon>Betaproteobacteria</taxon>
        <taxon>Burkholderiales</taxon>
        <taxon>Comamonadaceae</taxon>
        <taxon>Variovorax</taxon>
    </lineage>
</organism>
<feature type="transmembrane region" description="Helical" evidence="12">
    <location>
        <begin position="49"/>
        <end position="69"/>
    </location>
</feature>
<dbReference type="GO" id="GO:0005886">
    <property type="term" value="C:plasma membrane"/>
    <property type="evidence" value="ECO:0007669"/>
    <property type="project" value="UniProtKB-SubCell"/>
</dbReference>
<feature type="domain" description="General secretion pathway GspH" evidence="13">
    <location>
        <begin position="85"/>
        <end position="194"/>
    </location>
</feature>
<evidence type="ECO:0000256" key="12">
    <source>
        <dbReference type="SAM" id="Phobius"/>
    </source>
</evidence>
<dbReference type="InterPro" id="IPR012902">
    <property type="entry name" value="N_methyl_site"/>
</dbReference>
<evidence type="ECO:0000313" key="15">
    <source>
        <dbReference type="Proteomes" id="UP001242045"/>
    </source>
</evidence>
<evidence type="ECO:0000256" key="10">
    <source>
        <dbReference type="ARBA" id="ARBA00030775"/>
    </source>
</evidence>
<dbReference type="RefSeq" id="WP_307685016.1">
    <property type="nucleotide sequence ID" value="NZ_JAUSRD010000005.1"/>
</dbReference>
<proteinExistence type="inferred from homology"/>
<dbReference type="GO" id="GO:0015627">
    <property type="term" value="C:type II protein secretion system complex"/>
    <property type="evidence" value="ECO:0007669"/>
    <property type="project" value="InterPro"/>
</dbReference>
<feature type="region of interest" description="Disordered" evidence="11">
    <location>
        <begin position="1"/>
        <end position="21"/>
    </location>
</feature>